<dbReference type="InterPro" id="IPR009311">
    <property type="entry name" value="IFI6/IFI27-like"/>
</dbReference>
<feature type="transmembrane region" description="Helical" evidence="6">
    <location>
        <begin position="110"/>
        <end position="133"/>
    </location>
</feature>
<dbReference type="GO" id="GO:0016020">
    <property type="term" value="C:membrane"/>
    <property type="evidence" value="ECO:0007669"/>
    <property type="project" value="UniProtKB-SubCell"/>
</dbReference>
<dbReference type="Pfam" id="PF06140">
    <property type="entry name" value="Ifi-6-16"/>
    <property type="match status" value="1"/>
</dbReference>
<accession>A0AAD7HP52</accession>
<evidence type="ECO:0000256" key="4">
    <source>
        <dbReference type="ARBA" id="ARBA00022989"/>
    </source>
</evidence>
<protein>
    <submittedName>
        <fullName evidence="7">Uncharacterized protein</fullName>
    </submittedName>
</protein>
<dbReference type="Proteomes" id="UP001215598">
    <property type="component" value="Unassembled WGS sequence"/>
</dbReference>
<evidence type="ECO:0000256" key="3">
    <source>
        <dbReference type="ARBA" id="ARBA00022692"/>
    </source>
</evidence>
<dbReference type="EMBL" id="JARKIB010000203">
    <property type="protein sequence ID" value="KAJ7724373.1"/>
    <property type="molecule type" value="Genomic_DNA"/>
</dbReference>
<sequence>MRSRSNSDSSVNSDSSADARNAALRARTPLTAHNTAFLQNLLERLPLHAGQLAALLDLVKRGYIIRVAKTVLAFIKAHRWQIFWSLTTLVGLVLIINPVALMGFGALGPIAGSAAALWQAAIGNVAAGSLFAVLQSIGMVHFATIPLVGLAVAGGGAVALAKVAGVLQPASRWVQTTSRTAWQWLRTRSS</sequence>
<keyword evidence="3 6" id="KW-0812">Transmembrane</keyword>
<keyword evidence="5 6" id="KW-0472">Membrane</keyword>
<feature type="transmembrane region" description="Helical" evidence="6">
    <location>
        <begin position="140"/>
        <end position="161"/>
    </location>
</feature>
<proteinExistence type="inferred from homology"/>
<dbReference type="Gene3D" id="6.10.110.10">
    <property type="match status" value="1"/>
</dbReference>
<comment type="subcellular location">
    <subcellularLocation>
        <location evidence="1">Membrane</location>
        <topology evidence="1">Multi-pass membrane protein</topology>
    </subcellularLocation>
</comment>
<evidence type="ECO:0000256" key="5">
    <source>
        <dbReference type="ARBA" id="ARBA00023136"/>
    </source>
</evidence>
<gene>
    <name evidence="7" type="ORF">B0H16DRAFT_324327</name>
</gene>
<evidence type="ECO:0000256" key="2">
    <source>
        <dbReference type="ARBA" id="ARBA00007262"/>
    </source>
</evidence>
<dbReference type="PANTHER" id="PTHR16932:SF18">
    <property type="entry name" value="INTERFERON, ALPHA-INDUCIBLE PROTEIN 27-LIKE 2"/>
    <property type="match status" value="1"/>
</dbReference>
<feature type="transmembrane region" description="Helical" evidence="6">
    <location>
        <begin position="82"/>
        <end position="104"/>
    </location>
</feature>
<comment type="caution">
    <text evidence="7">The sequence shown here is derived from an EMBL/GenBank/DDBJ whole genome shotgun (WGS) entry which is preliminary data.</text>
</comment>
<dbReference type="InterPro" id="IPR038213">
    <property type="entry name" value="IFI6/IFI27-like_sf"/>
</dbReference>
<evidence type="ECO:0000313" key="7">
    <source>
        <dbReference type="EMBL" id="KAJ7724373.1"/>
    </source>
</evidence>
<reference evidence="7" key="1">
    <citation type="submission" date="2023-03" db="EMBL/GenBank/DDBJ databases">
        <title>Massive genome expansion in bonnet fungi (Mycena s.s.) driven by repeated elements and novel gene families across ecological guilds.</title>
        <authorList>
            <consortium name="Lawrence Berkeley National Laboratory"/>
            <person name="Harder C.B."/>
            <person name="Miyauchi S."/>
            <person name="Viragh M."/>
            <person name="Kuo A."/>
            <person name="Thoen E."/>
            <person name="Andreopoulos B."/>
            <person name="Lu D."/>
            <person name="Skrede I."/>
            <person name="Drula E."/>
            <person name="Henrissat B."/>
            <person name="Morin E."/>
            <person name="Kohler A."/>
            <person name="Barry K."/>
            <person name="LaButti K."/>
            <person name="Morin E."/>
            <person name="Salamov A."/>
            <person name="Lipzen A."/>
            <person name="Mereny Z."/>
            <person name="Hegedus B."/>
            <person name="Baldrian P."/>
            <person name="Stursova M."/>
            <person name="Weitz H."/>
            <person name="Taylor A."/>
            <person name="Grigoriev I.V."/>
            <person name="Nagy L.G."/>
            <person name="Martin F."/>
            <person name="Kauserud H."/>
        </authorList>
    </citation>
    <scope>NUCLEOTIDE SEQUENCE</scope>
    <source>
        <strain evidence="7">CBHHK182m</strain>
    </source>
</reference>
<dbReference type="PANTHER" id="PTHR16932">
    <property type="entry name" value="INTERFERON ALPHA-INDUCIBLE PROTEIN 27"/>
    <property type="match status" value="1"/>
</dbReference>
<name>A0AAD7HP52_9AGAR</name>
<comment type="similarity">
    <text evidence="2">Belongs to the IFI6/IFI27 family.</text>
</comment>
<keyword evidence="4 6" id="KW-1133">Transmembrane helix</keyword>
<dbReference type="AlphaFoldDB" id="A0AAD7HP52"/>
<evidence type="ECO:0000313" key="8">
    <source>
        <dbReference type="Proteomes" id="UP001215598"/>
    </source>
</evidence>
<evidence type="ECO:0000256" key="1">
    <source>
        <dbReference type="ARBA" id="ARBA00004141"/>
    </source>
</evidence>
<keyword evidence="8" id="KW-1185">Reference proteome</keyword>
<organism evidence="7 8">
    <name type="scientific">Mycena metata</name>
    <dbReference type="NCBI Taxonomy" id="1033252"/>
    <lineage>
        <taxon>Eukaryota</taxon>
        <taxon>Fungi</taxon>
        <taxon>Dikarya</taxon>
        <taxon>Basidiomycota</taxon>
        <taxon>Agaricomycotina</taxon>
        <taxon>Agaricomycetes</taxon>
        <taxon>Agaricomycetidae</taxon>
        <taxon>Agaricales</taxon>
        <taxon>Marasmiineae</taxon>
        <taxon>Mycenaceae</taxon>
        <taxon>Mycena</taxon>
    </lineage>
</organism>
<evidence type="ECO:0000256" key="6">
    <source>
        <dbReference type="SAM" id="Phobius"/>
    </source>
</evidence>